<dbReference type="Proteomes" id="UP000267844">
    <property type="component" value="Unassembled WGS sequence"/>
</dbReference>
<dbReference type="EMBL" id="RHPO01000002">
    <property type="protein sequence ID" value="RRT94177.1"/>
    <property type="molecule type" value="Genomic_DNA"/>
</dbReference>
<proteinExistence type="predicted"/>
<comment type="caution">
    <text evidence="1">The sequence shown here is derived from an EMBL/GenBank/DDBJ whole genome shotgun (WGS) entry which is preliminary data.</text>
</comment>
<dbReference type="AlphaFoldDB" id="A0A3R8SNQ3"/>
<evidence type="ECO:0000313" key="1">
    <source>
        <dbReference type="EMBL" id="RRT94177.1"/>
    </source>
</evidence>
<protein>
    <submittedName>
        <fullName evidence="1">Uncharacterized protein</fullName>
    </submittedName>
</protein>
<name>A0A3R8SNQ3_9FLAO</name>
<evidence type="ECO:0000313" key="2">
    <source>
        <dbReference type="Proteomes" id="UP000267844"/>
    </source>
</evidence>
<dbReference type="RefSeq" id="WP_125348972.1">
    <property type="nucleotide sequence ID" value="NZ_RHPN01000002.1"/>
</dbReference>
<reference evidence="1 2" key="1">
    <citation type="submission" date="2018-10" db="EMBL/GenBank/DDBJ databases">
        <title>Transmission dynamics of multidrug resistant bacteria on intensive care unit surfaces.</title>
        <authorList>
            <person name="D'Souza A.W."/>
            <person name="Potter R.F."/>
            <person name="Wallace M."/>
            <person name="Shupe A."/>
            <person name="Patel S."/>
            <person name="Sun S."/>
            <person name="Gul D."/>
            <person name="Kwon J.H."/>
            <person name="Andleeb S."/>
            <person name="Burnham C.-A.D."/>
            <person name="Dantas G."/>
        </authorList>
    </citation>
    <scope>NUCLEOTIDE SEQUENCE [LARGE SCALE GENOMIC DNA]</scope>
    <source>
        <strain evidence="1 2">WF_348</strain>
    </source>
</reference>
<sequence length="75" mass="8930">MKAERLNKAIEAIEDFNHSSQLPFPEDKKQRMLSIYFPELVKELREAYNEIYQENEPKPNIHHSSFNIRGGLRKD</sequence>
<organism evidence="1 2">
    <name type="scientific">Empedobacter falsenii</name>
    <dbReference type="NCBI Taxonomy" id="343874"/>
    <lineage>
        <taxon>Bacteria</taxon>
        <taxon>Pseudomonadati</taxon>
        <taxon>Bacteroidota</taxon>
        <taxon>Flavobacteriia</taxon>
        <taxon>Flavobacteriales</taxon>
        <taxon>Weeksellaceae</taxon>
        <taxon>Empedobacter</taxon>
    </lineage>
</organism>
<gene>
    <name evidence="1" type="ORF">EGI89_02080</name>
</gene>
<accession>A0A3R8SNQ3</accession>